<evidence type="ECO:0000313" key="4">
    <source>
        <dbReference type="Proteomes" id="UP001236723"/>
    </source>
</evidence>
<dbReference type="InterPro" id="IPR007685">
    <property type="entry name" value="RelA_SpoT"/>
</dbReference>
<evidence type="ECO:0000259" key="2">
    <source>
        <dbReference type="Pfam" id="PF04607"/>
    </source>
</evidence>
<dbReference type="SUPFAM" id="SSF81301">
    <property type="entry name" value="Nucleotidyltransferase"/>
    <property type="match status" value="1"/>
</dbReference>
<feature type="domain" description="RelA/SpoT" evidence="2">
    <location>
        <begin position="97"/>
        <end position="211"/>
    </location>
</feature>
<proteinExistence type="predicted"/>
<dbReference type="RefSeq" id="WP_307070111.1">
    <property type="nucleotide sequence ID" value="NZ_JAUSUP010000020.1"/>
</dbReference>
<dbReference type="InterPro" id="IPR043519">
    <property type="entry name" value="NT_sf"/>
</dbReference>
<evidence type="ECO:0000313" key="3">
    <source>
        <dbReference type="EMBL" id="MDQ0353033.1"/>
    </source>
</evidence>
<accession>A0ABU0DX28</accession>
<keyword evidence="4" id="KW-1185">Reference proteome</keyword>
<dbReference type="Proteomes" id="UP001236723">
    <property type="component" value="Unassembled WGS sequence"/>
</dbReference>
<protein>
    <submittedName>
        <fullName evidence="3">PpGpp synthetase/RelA/SpoT-type nucleotidyltransferase</fullName>
    </submittedName>
</protein>
<dbReference type="EMBL" id="JAUSUP010000020">
    <property type="protein sequence ID" value="MDQ0353033.1"/>
    <property type="molecule type" value="Genomic_DNA"/>
</dbReference>
<comment type="pathway">
    <text evidence="1">Purine metabolism; ppGpp biosynthesis; ppGpp from GTP: step 1/2.</text>
</comment>
<gene>
    <name evidence="3" type="ORF">J2R98_002894</name>
</gene>
<evidence type="ECO:0000256" key="1">
    <source>
        <dbReference type="ARBA" id="ARBA00004976"/>
    </source>
</evidence>
<comment type="caution">
    <text evidence="3">The sequence shown here is derived from an EMBL/GenBank/DDBJ whole genome shotgun (WGS) entry which is preliminary data.</text>
</comment>
<dbReference type="Gene3D" id="3.30.460.10">
    <property type="entry name" value="Beta Polymerase, domain 2"/>
    <property type="match status" value="1"/>
</dbReference>
<name>A0ABU0DX28_9BACI</name>
<dbReference type="Pfam" id="PF04607">
    <property type="entry name" value="RelA_SpoT"/>
    <property type="match status" value="1"/>
</dbReference>
<reference evidence="3 4" key="1">
    <citation type="submission" date="2023-07" db="EMBL/GenBank/DDBJ databases">
        <title>Genomic Encyclopedia of Type Strains, Phase IV (KMG-IV): sequencing the most valuable type-strain genomes for metagenomic binning, comparative biology and taxonomic classification.</title>
        <authorList>
            <person name="Goeker M."/>
        </authorList>
    </citation>
    <scope>NUCLEOTIDE SEQUENCE [LARGE SCALE GENOMIC DNA]</scope>
    <source>
        <strain evidence="3 4">DSM 15448</strain>
    </source>
</reference>
<organism evidence="3 4">
    <name type="scientific">Alkalibacillus filiformis</name>
    <dbReference type="NCBI Taxonomy" id="200990"/>
    <lineage>
        <taxon>Bacteria</taxon>
        <taxon>Bacillati</taxon>
        <taxon>Bacillota</taxon>
        <taxon>Bacilli</taxon>
        <taxon>Bacillales</taxon>
        <taxon>Bacillaceae</taxon>
        <taxon>Alkalibacillus</taxon>
    </lineage>
</organism>
<sequence>MSLSHSYSIDDYKRIIDIICERHDQYNHEWLETQKGKTFNLKKKQVRHVTSDDPKNMDDFIDTDFLDYMESYQLGLYDLYADIVVELSSNHGIPITGRVKNDDSIVSKLHRKRFDANGSFSINKYLNDLLGFRVVDEDFASNFHDLTEHIEVMEDEDKRRIRASERQIKDYKAYHIYFMGASNNCFPIELQVWDAQHERSNLDSHKVYKKDYTYWPTKYRDG</sequence>